<accession>A0A5B2VCC8</accession>
<comment type="caution">
    <text evidence="1">The sequence shown here is derived from an EMBL/GenBank/DDBJ whole genome shotgun (WGS) entry which is preliminary data.</text>
</comment>
<reference evidence="1 2" key="1">
    <citation type="submission" date="2019-09" db="EMBL/GenBank/DDBJ databases">
        <title>Salinarimonas rosea gen. nov., sp. nov., a new member of the a-2 subgroup of the Proteobacteria.</title>
        <authorList>
            <person name="Liu J."/>
        </authorList>
    </citation>
    <scope>NUCLEOTIDE SEQUENCE [LARGE SCALE GENOMIC DNA]</scope>
    <source>
        <strain evidence="1 2">BN140002</strain>
    </source>
</reference>
<evidence type="ECO:0000313" key="2">
    <source>
        <dbReference type="Proteomes" id="UP000323142"/>
    </source>
</evidence>
<protein>
    <submittedName>
        <fullName evidence="1">Uncharacterized protein</fullName>
    </submittedName>
</protein>
<dbReference type="AlphaFoldDB" id="A0A5B2VCC8"/>
<gene>
    <name evidence="1" type="ORF">F0L46_15545</name>
</gene>
<dbReference type="OrthoDB" id="7950596at2"/>
<dbReference type="Proteomes" id="UP000323142">
    <property type="component" value="Unassembled WGS sequence"/>
</dbReference>
<reference evidence="1 2" key="2">
    <citation type="submission" date="2019-09" db="EMBL/GenBank/DDBJ databases">
        <authorList>
            <person name="Jin C."/>
        </authorList>
    </citation>
    <scope>NUCLEOTIDE SEQUENCE [LARGE SCALE GENOMIC DNA]</scope>
    <source>
        <strain evidence="1 2">BN140002</strain>
    </source>
</reference>
<name>A0A5B2VCC8_9HYPH</name>
<sequence>MRHIHITEGLRLRFPGQDETFDLGVEIGMLAVLMDQGNREFTRWISSVNVEQARALAESLGYRLVTGTSDESWTEVTLRSGRARPALRLVQSAG</sequence>
<dbReference type="EMBL" id="VUOA01000028">
    <property type="protein sequence ID" value="KAA2236130.1"/>
    <property type="molecule type" value="Genomic_DNA"/>
</dbReference>
<keyword evidence="2" id="KW-1185">Reference proteome</keyword>
<evidence type="ECO:0000313" key="1">
    <source>
        <dbReference type="EMBL" id="KAA2236130.1"/>
    </source>
</evidence>
<organism evidence="1 2">
    <name type="scientific">Salinarimonas soli</name>
    <dbReference type="NCBI Taxonomy" id="1638099"/>
    <lineage>
        <taxon>Bacteria</taxon>
        <taxon>Pseudomonadati</taxon>
        <taxon>Pseudomonadota</taxon>
        <taxon>Alphaproteobacteria</taxon>
        <taxon>Hyphomicrobiales</taxon>
        <taxon>Salinarimonadaceae</taxon>
        <taxon>Salinarimonas</taxon>
    </lineage>
</organism>
<proteinExistence type="predicted"/>